<accession>A0A832S6Y7</accession>
<dbReference type="EMBL" id="DUJU01000024">
    <property type="protein sequence ID" value="HIH92846.1"/>
    <property type="molecule type" value="Genomic_DNA"/>
</dbReference>
<protein>
    <recommendedName>
        <fullName evidence="3">Intracellular proteinase inhibitor BsuPI domain-containing protein</fullName>
    </recommendedName>
</protein>
<dbReference type="GeneID" id="1476371"/>
<evidence type="ECO:0008006" key="3">
    <source>
        <dbReference type="Google" id="ProtNLM"/>
    </source>
</evidence>
<proteinExistence type="predicted"/>
<sequence length="136" mass="15072">MVEGEIFNIELVLKNAGSTPVNVWTLMEQISYDIIFVDSNGSYVPYICGVLQRELLMDDALIELQPGESLKINQDTSCWALPPGKYTLFAEYHTSDGEDITKPYWIGQISSNNVSIFVEPENQSSFSDPGFPAGNG</sequence>
<evidence type="ECO:0000313" key="2">
    <source>
        <dbReference type="Proteomes" id="UP000600774"/>
    </source>
</evidence>
<dbReference type="AlphaFoldDB" id="A0A832S6Y7"/>
<evidence type="ECO:0000313" key="1">
    <source>
        <dbReference type="EMBL" id="HIH92846.1"/>
    </source>
</evidence>
<name>A0A832S6Y7_9EURY</name>
<gene>
    <name evidence="1" type="ORF">HA338_01985</name>
</gene>
<dbReference type="RefSeq" id="WP_011024353.1">
    <property type="nucleotide sequence ID" value="NZ_DUJU01000024.1"/>
</dbReference>
<reference evidence="1" key="1">
    <citation type="journal article" date="2020" name="bioRxiv">
        <title>A rank-normalized archaeal taxonomy based on genome phylogeny resolves widespread incomplete and uneven classifications.</title>
        <authorList>
            <person name="Rinke C."/>
            <person name="Chuvochina M."/>
            <person name="Mussig A.J."/>
            <person name="Chaumeil P.-A."/>
            <person name="Waite D.W."/>
            <person name="Whitman W.B."/>
            <person name="Parks D.H."/>
            <person name="Hugenholtz P."/>
        </authorList>
    </citation>
    <scope>NUCLEOTIDE SEQUENCE</scope>
    <source>
        <strain evidence="1">UBA8876</strain>
    </source>
</reference>
<dbReference type="OMA" id="MVEGEIF"/>
<dbReference type="Gene3D" id="2.60.40.2970">
    <property type="match status" value="1"/>
</dbReference>
<comment type="caution">
    <text evidence="1">The sequence shown here is derived from an EMBL/GenBank/DDBJ whole genome shotgun (WGS) entry which is preliminary data.</text>
</comment>
<dbReference type="Proteomes" id="UP000600774">
    <property type="component" value="Unassembled WGS sequence"/>
</dbReference>
<organism evidence="1 2">
    <name type="scientific">Methanosarcina acetivorans</name>
    <dbReference type="NCBI Taxonomy" id="2214"/>
    <lineage>
        <taxon>Archaea</taxon>
        <taxon>Methanobacteriati</taxon>
        <taxon>Methanobacteriota</taxon>
        <taxon>Stenosarchaea group</taxon>
        <taxon>Methanomicrobia</taxon>
        <taxon>Methanosarcinales</taxon>
        <taxon>Methanosarcinaceae</taxon>
        <taxon>Methanosarcina</taxon>
    </lineage>
</organism>